<evidence type="ECO:0000313" key="3">
    <source>
        <dbReference type="EMBL" id="AAW26151.1"/>
    </source>
</evidence>
<feature type="signal peptide" evidence="2">
    <location>
        <begin position="1"/>
        <end position="17"/>
    </location>
</feature>
<feature type="chain" id="PRO_5004254819" evidence="2">
    <location>
        <begin position="18"/>
        <end position="313"/>
    </location>
</feature>
<reference evidence="3" key="2">
    <citation type="journal article" date="2006" name="PLoS Pathog.">
        <title>New perspectives on host-parasite interplay by comparative transcriptomic and proteomic analyses of Schistosoma japonicum.</title>
        <authorList>
            <person name="Liu F."/>
            <person name="Lu J."/>
            <person name="Hu W."/>
            <person name="Wang S.Y."/>
            <person name="Cui S.J."/>
            <person name="Chi M."/>
            <person name="Yan Q."/>
            <person name="Wang X.R."/>
            <person name="Song H.D."/>
            <person name="Xu X.N."/>
            <person name="Wang J.J."/>
            <person name="Zhang X.L."/>
            <person name="Zhang X."/>
            <person name="Wang Z.Q."/>
            <person name="Xue C.L."/>
            <person name="Brindley P.J."/>
            <person name="McManus D.P."/>
            <person name="Yang P.Y."/>
            <person name="Feng Z."/>
            <person name="Chen Z."/>
            <person name="Han Z.G."/>
        </authorList>
    </citation>
    <scope>NUCLEOTIDE SEQUENCE</scope>
</reference>
<sequence length="313" mass="36688">MRLICLCIIIYTPLIYCFRQGLYDYDDDSFFNDRYDFSSHDYSESYDSDYQSPDKSPNQHHSYDEPDSHLHPNKNESGGLFNYHKNSSHRHENYKHNHRKSKYHRYNDDWHRYDDELKDIIFGDGYQQVFSQYTEGHGLLGDETYGSTHRDPSKYDRYGNYMPDYTTPNGSPNPPPSSDEGEEEGDEEEEEEEGDYGGEESETEVVMKPAPYVKYKQYSPQPTPIPNTQNMAALKSSKKKKKKKKKSKKKRYYYAKKSQKKPGVHYSVQADGGSGGGNSYKPKPHSYSYHHQYYYDIDVDDYSNDDNDTMEAM</sequence>
<feature type="compositionally biased region" description="Basic residues" evidence="1">
    <location>
        <begin position="236"/>
        <end position="263"/>
    </location>
</feature>
<name>Q5DDF5_SCHJA</name>
<feature type="compositionally biased region" description="Basic and acidic residues" evidence="1">
    <location>
        <begin position="61"/>
        <end position="74"/>
    </location>
</feature>
<accession>Q5DDF5</accession>
<keyword evidence="2" id="KW-0732">Signal</keyword>
<organism evidence="3">
    <name type="scientific">Schistosoma japonicum</name>
    <name type="common">Blood fluke</name>
    <dbReference type="NCBI Taxonomy" id="6182"/>
    <lineage>
        <taxon>Eukaryota</taxon>
        <taxon>Metazoa</taxon>
        <taxon>Spiralia</taxon>
        <taxon>Lophotrochozoa</taxon>
        <taxon>Platyhelminthes</taxon>
        <taxon>Trematoda</taxon>
        <taxon>Digenea</taxon>
        <taxon>Strigeidida</taxon>
        <taxon>Schistosomatoidea</taxon>
        <taxon>Schistosomatidae</taxon>
        <taxon>Schistosoma</taxon>
    </lineage>
</organism>
<dbReference type="AlphaFoldDB" id="Q5DDF5"/>
<feature type="region of interest" description="Disordered" evidence="1">
    <location>
        <begin position="138"/>
        <end position="284"/>
    </location>
</feature>
<evidence type="ECO:0000256" key="1">
    <source>
        <dbReference type="SAM" id="MobiDB-lite"/>
    </source>
</evidence>
<reference evidence="3" key="1">
    <citation type="submission" date="2004-11" db="EMBL/GenBank/DDBJ databases">
        <title>The full-length cDNA sequences of Schistosoma japonicum genes.</title>
        <authorList>
            <person name="Han Z."/>
        </authorList>
    </citation>
    <scope>NUCLEOTIDE SEQUENCE</scope>
</reference>
<feature type="compositionally biased region" description="Acidic residues" evidence="1">
    <location>
        <begin position="179"/>
        <end position="203"/>
    </location>
</feature>
<feature type="region of interest" description="Disordered" evidence="1">
    <location>
        <begin position="42"/>
        <end position="99"/>
    </location>
</feature>
<evidence type="ECO:0000256" key="2">
    <source>
        <dbReference type="SAM" id="SignalP"/>
    </source>
</evidence>
<dbReference type="EMBL" id="AY814419">
    <property type="protein sequence ID" value="AAW26151.1"/>
    <property type="molecule type" value="mRNA"/>
</dbReference>
<feature type="compositionally biased region" description="Basic and acidic residues" evidence="1">
    <location>
        <begin position="148"/>
        <end position="157"/>
    </location>
</feature>
<protein>
    <submittedName>
        <fullName evidence="3">SJCHGC01255 protein</fullName>
    </submittedName>
</protein>
<proteinExistence type="evidence at transcript level"/>